<feature type="compositionally biased region" description="Basic and acidic residues" evidence="5">
    <location>
        <begin position="653"/>
        <end position="666"/>
    </location>
</feature>
<dbReference type="InterPro" id="IPR000504">
    <property type="entry name" value="RRM_dom"/>
</dbReference>
<dbReference type="GO" id="GO:0006357">
    <property type="term" value="P:regulation of transcription by RNA polymerase II"/>
    <property type="evidence" value="ECO:0007669"/>
    <property type="project" value="TreeGrafter"/>
</dbReference>
<dbReference type="GO" id="GO:0003723">
    <property type="term" value="F:RNA binding"/>
    <property type="evidence" value="ECO:0007669"/>
    <property type="project" value="UniProtKB-UniRule"/>
</dbReference>
<dbReference type="Pfam" id="PF00076">
    <property type="entry name" value="RRM_1"/>
    <property type="match status" value="1"/>
</dbReference>
<feature type="compositionally biased region" description="Low complexity" evidence="5">
    <location>
        <begin position="58"/>
        <end position="70"/>
    </location>
</feature>
<gene>
    <name evidence="7" type="ORF">CBOVIS_LOCUS9159</name>
</gene>
<keyword evidence="4" id="KW-0175">Coiled coil</keyword>
<sequence>MERTELRLMVRQQALQDEGIDPSTYRFPSIPPSPKRTPSSRKMTARKIEALNASKTRAASAAAAAASGGANEKDSERSTPKTTEKVDDGVTKEENAEVKNDENKAKCANEMKLKISTEPELIINEVGNDDKDKDGDKNEDEEGDEDEEDEVEMASVDEAGDEEAKNEEEVAVVGDDEIVENTSGGHEENAPAAAAKEMKESSVERDERNESRATNATNETSGTNELKQHHQEGNEEEEEEDEEEEGQDEHEDVEQEEEMLDDPLNEPSEPQAQQKQEHQSKGQEQAIDKKACDSPAGSEDDVKSRSVWVRGLTTETSAASLKQLCMKYGKVQKAKIFNSRTKKGGEVTTCFGFVTFTEKAMSEKCVAEMGGTMVNEKAIVVERATESTLYDTAQKQVAANAAAAIPPKKEEKKSSPAMDTVRKSDEADKKRDPSKDRKEREEREKARRDRKPIVYSPSRKDESSTRRRIDSESKDSRSTQRRISAPSRSAYPSKMSTSSRGSRPPETLIIRARVTPPRVIRGVDRGISISTSSLRKSTYSKAPSTSRDPIASSSRHMERPRHSSSSSSSHRRGDVSRDSRDVLDRDIAEILKKRDEEHRQREEKLQLEREKERIRFEKEKLEKERLEIELMRQKIALEKASLKVNVDIPPVVDRYRAESRDHRRYEAPPVSSRQPTSVNMARSAASRRDEPRDSRRHEDPRDTRDIRRRADTSRRRPASPVSSHPRSKIHSDDRERDRERDRSTRRQADGASSSHRSPPRRDYAISSSSTSTRAAYSELDALSRAIPSYARTTTTATAPSSLLGSDYTAPLSYTSSNRYDAYSATSNPMPTWNGLTASGEVDMGNWATAPSGSRADWAGYGSTARSNTRGYDYR</sequence>
<feature type="compositionally biased region" description="Basic and acidic residues" evidence="5">
    <location>
        <begin position="729"/>
        <end position="748"/>
    </location>
</feature>
<feature type="compositionally biased region" description="Polar residues" evidence="5">
    <location>
        <begin position="212"/>
        <end position="225"/>
    </location>
</feature>
<organism evidence="7 8">
    <name type="scientific">Caenorhabditis bovis</name>
    <dbReference type="NCBI Taxonomy" id="2654633"/>
    <lineage>
        <taxon>Eukaryota</taxon>
        <taxon>Metazoa</taxon>
        <taxon>Ecdysozoa</taxon>
        <taxon>Nematoda</taxon>
        <taxon>Chromadorea</taxon>
        <taxon>Rhabditida</taxon>
        <taxon>Rhabditina</taxon>
        <taxon>Rhabditomorpha</taxon>
        <taxon>Rhabditoidea</taxon>
        <taxon>Rhabditidae</taxon>
        <taxon>Peloderinae</taxon>
        <taxon>Caenorhabditis</taxon>
    </lineage>
</organism>
<dbReference type="InterPro" id="IPR051738">
    <property type="entry name" value="SAF_Modulators"/>
</dbReference>
<feature type="compositionally biased region" description="Basic and acidic residues" evidence="5">
    <location>
        <begin position="407"/>
        <end position="447"/>
    </location>
</feature>
<feature type="region of interest" description="Disordered" evidence="5">
    <location>
        <begin position="850"/>
        <end position="874"/>
    </location>
</feature>
<dbReference type="OrthoDB" id="6159259at2759"/>
<evidence type="ECO:0000259" key="6">
    <source>
        <dbReference type="PROSITE" id="PS50102"/>
    </source>
</evidence>
<protein>
    <recommendedName>
        <fullName evidence="6">RRM domain-containing protein</fullName>
    </recommendedName>
</protein>
<feature type="region of interest" description="Disordered" evidence="5">
    <location>
        <begin position="645"/>
        <end position="773"/>
    </location>
</feature>
<dbReference type="PANTHER" id="PTHR15683:SF8">
    <property type="entry name" value="SCAFFOLD ATTACHMENT FACTOR B, ISOFORM B"/>
    <property type="match status" value="1"/>
</dbReference>
<keyword evidence="8" id="KW-1185">Reference proteome</keyword>
<feature type="compositionally biased region" description="Acidic residues" evidence="5">
    <location>
        <begin position="234"/>
        <end position="264"/>
    </location>
</feature>
<feature type="compositionally biased region" description="Basic and acidic residues" evidence="5">
    <location>
        <begin position="196"/>
        <end position="211"/>
    </location>
</feature>
<dbReference type="SUPFAM" id="SSF54928">
    <property type="entry name" value="RNA-binding domain, RBD"/>
    <property type="match status" value="1"/>
</dbReference>
<keyword evidence="3" id="KW-0694">RNA-binding</keyword>
<feature type="compositionally biased region" description="Polar residues" evidence="5">
    <location>
        <begin position="528"/>
        <end position="547"/>
    </location>
</feature>
<feature type="region of interest" description="Disordered" evidence="5">
    <location>
        <begin position="400"/>
        <end position="583"/>
    </location>
</feature>
<feature type="compositionally biased region" description="Acidic residues" evidence="5">
    <location>
        <begin position="158"/>
        <end position="179"/>
    </location>
</feature>
<feature type="compositionally biased region" description="Basic and acidic residues" evidence="5">
    <location>
        <begin position="571"/>
        <end position="583"/>
    </location>
</feature>
<keyword evidence="2" id="KW-0539">Nucleus</keyword>
<dbReference type="Gene3D" id="3.30.70.330">
    <property type="match status" value="1"/>
</dbReference>
<feature type="compositionally biased region" description="Basic and acidic residues" evidence="5">
    <location>
        <begin position="686"/>
        <end position="714"/>
    </location>
</feature>
<evidence type="ECO:0000256" key="5">
    <source>
        <dbReference type="SAM" id="MobiDB-lite"/>
    </source>
</evidence>
<dbReference type="EMBL" id="CADEPM010000006">
    <property type="protein sequence ID" value="CAB3407195.1"/>
    <property type="molecule type" value="Genomic_DNA"/>
</dbReference>
<feature type="compositionally biased region" description="Polar residues" evidence="5">
    <location>
        <begin position="671"/>
        <end position="680"/>
    </location>
</feature>
<evidence type="ECO:0000256" key="4">
    <source>
        <dbReference type="SAM" id="Coils"/>
    </source>
</evidence>
<dbReference type="AlphaFoldDB" id="A0A8S1F698"/>
<evidence type="ECO:0000256" key="3">
    <source>
        <dbReference type="PROSITE-ProRule" id="PRU00176"/>
    </source>
</evidence>
<dbReference type="GO" id="GO:0043565">
    <property type="term" value="F:sequence-specific DNA binding"/>
    <property type="evidence" value="ECO:0007669"/>
    <property type="project" value="TreeGrafter"/>
</dbReference>
<dbReference type="GO" id="GO:0050684">
    <property type="term" value="P:regulation of mRNA processing"/>
    <property type="evidence" value="ECO:0007669"/>
    <property type="project" value="TreeGrafter"/>
</dbReference>
<dbReference type="PANTHER" id="PTHR15683">
    <property type="entry name" value="SCAFFOLD ATTACHMENT FACTOR B-RELATED"/>
    <property type="match status" value="1"/>
</dbReference>
<evidence type="ECO:0000313" key="7">
    <source>
        <dbReference type="EMBL" id="CAB3407195.1"/>
    </source>
</evidence>
<feature type="compositionally biased region" description="Basic and acidic residues" evidence="5">
    <location>
        <begin position="71"/>
        <end position="117"/>
    </location>
</feature>
<feature type="compositionally biased region" description="Acidic residues" evidence="5">
    <location>
        <begin position="137"/>
        <end position="152"/>
    </location>
</feature>
<proteinExistence type="predicted"/>
<dbReference type="InterPro" id="IPR035979">
    <property type="entry name" value="RBD_domain_sf"/>
</dbReference>
<evidence type="ECO:0000313" key="8">
    <source>
        <dbReference type="Proteomes" id="UP000494206"/>
    </source>
</evidence>
<feature type="coiled-coil region" evidence="4">
    <location>
        <begin position="588"/>
        <end position="643"/>
    </location>
</feature>
<feature type="domain" description="RRM" evidence="6">
    <location>
        <begin position="305"/>
        <end position="386"/>
    </location>
</feature>
<feature type="region of interest" description="Disordered" evidence="5">
    <location>
        <begin position="15"/>
        <end position="305"/>
    </location>
</feature>
<dbReference type="GO" id="GO:0005634">
    <property type="term" value="C:nucleus"/>
    <property type="evidence" value="ECO:0007669"/>
    <property type="project" value="UniProtKB-SubCell"/>
</dbReference>
<accession>A0A8S1F698</accession>
<evidence type="ECO:0000256" key="2">
    <source>
        <dbReference type="ARBA" id="ARBA00023242"/>
    </source>
</evidence>
<feature type="compositionally biased region" description="Basic and acidic residues" evidence="5">
    <location>
        <begin position="458"/>
        <end position="478"/>
    </location>
</feature>
<feature type="compositionally biased region" description="Basic and acidic residues" evidence="5">
    <location>
        <begin position="275"/>
        <end position="292"/>
    </location>
</feature>
<comment type="caution">
    <text evidence="7">The sequence shown here is derived from an EMBL/GenBank/DDBJ whole genome shotgun (WGS) entry which is preliminary data.</text>
</comment>
<dbReference type="Proteomes" id="UP000494206">
    <property type="component" value="Unassembled WGS sequence"/>
</dbReference>
<dbReference type="PROSITE" id="PS50102">
    <property type="entry name" value="RRM"/>
    <property type="match status" value="1"/>
</dbReference>
<evidence type="ECO:0000256" key="1">
    <source>
        <dbReference type="ARBA" id="ARBA00004123"/>
    </source>
</evidence>
<feature type="compositionally biased region" description="Polar residues" evidence="5">
    <location>
        <begin position="863"/>
        <end position="874"/>
    </location>
</feature>
<dbReference type="InterPro" id="IPR012677">
    <property type="entry name" value="Nucleotide-bd_a/b_plait_sf"/>
</dbReference>
<reference evidence="7 8" key="1">
    <citation type="submission" date="2020-04" db="EMBL/GenBank/DDBJ databases">
        <authorList>
            <person name="Laetsch R D."/>
            <person name="Stevens L."/>
            <person name="Kumar S."/>
            <person name="Blaxter L. M."/>
        </authorList>
    </citation>
    <scope>NUCLEOTIDE SEQUENCE [LARGE SCALE GENOMIC DNA]</scope>
</reference>
<dbReference type="SMART" id="SM00360">
    <property type="entry name" value="RRM"/>
    <property type="match status" value="1"/>
</dbReference>
<name>A0A8S1F698_9PELO</name>
<comment type="subcellular location">
    <subcellularLocation>
        <location evidence="1">Nucleus</location>
    </subcellularLocation>
</comment>